<dbReference type="Pfam" id="PF03922">
    <property type="entry name" value="OmpW"/>
    <property type="match status" value="1"/>
</dbReference>
<organism evidence="3 6">
    <name type="scientific">Paraburkholderia rhynchosiae</name>
    <dbReference type="NCBI Taxonomy" id="487049"/>
    <lineage>
        <taxon>Bacteria</taxon>
        <taxon>Pseudomonadati</taxon>
        <taxon>Pseudomonadota</taxon>
        <taxon>Betaproteobacteria</taxon>
        <taxon>Burkholderiales</taxon>
        <taxon>Burkholderiaceae</taxon>
        <taxon>Paraburkholderia</taxon>
    </lineage>
</organism>
<gene>
    <name evidence="3" type="primary">ompW_3</name>
    <name evidence="4" type="ORF">C0Z16_17090</name>
    <name evidence="3" type="ORF">LMG27174_03589</name>
</gene>
<dbReference type="Proteomes" id="UP000494205">
    <property type="component" value="Unassembled WGS sequence"/>
</dbReference>
<dbReference type="Proteomes" id="UP000235659">
    <property type="component" value="Unassembled WGS sequence"/>
</dbReference>
<evidence type="ECO:0000313" key="4">
    <source>
        <dbReference type="EMBL" id="PMS29710.1"/>
    </source>
</evidence>
<dbReference type="GO" id="GO:0055085">
    <property type="term" value="P:transmembrane transport"/>
    <property type="evidence" value="ECO:0007669"/>
    <property type="project" value="TreeGrafter"/>
</dbReference>
<dbReference type="InterPro" id="IPR011250">
    <property type="entry name" value="OMP/PagP_B-barrel"/>
</dbReference>
<evidence type="ECO:0000313" key="6">
    <source>
        <dbReference type="Proteomes" id="UP000494205"/>
    </source>
</evidence>
<dbReference type="OrthoDB" id="9807574at2"/>
<dbReference type="GO" id="GO:0009279">
    <property type="term" value="C:cell outer membrane"/>
    <property type="evidence" value="ECO:0007669"/>
    <property type="project" value="UniProtKB-SubCell"/>
</dbReference>
<reference evidence="3 6" key="2">
    <citation type="submission" date="2020-04" db="EMBL/GenBank/DDBJ databases">
        <authorList>
            <person name="De Canck E."/>
        </authorList>
    </citation>
    <scope>NUCLEOTIDE SEQUENCE [LARGE SCALE GENOMIC DNA]</scope>
    <source>
        <strain evidence="3 6">LMG 27174</strain>
    </source>
</reference>
<keyword evidence="5" id="KW-1185">Reference proteome</keyword>
<dbReference type="Gene3D" id="2.40.160.20">
    <property type="match status" value="1"/>
</dbReference>
<evidence type="ECO:0000256" key="1">
    <source>
        <dbReference type="ARBA" id="ARBA00004442"/>
    </source>
</evidence>
<reference evidence="4 5" key="1">
    <citation type="submission" date="2018-01" db="EMBL/GenBank/DDBJ databases">
        <title>Whole genome analyses suggest that Burkholderia sensu lato contains two further novel genera in the rhizoxinica-symbiotica group Mycetohabitans gen. nov., and Trinickia gen. nov.: implications for the evolution of diazotrophy and nodulation in the Burkholderiaceae.</title>
        <authorList>
            <person name="Estrada-de los Santos P."/>
            <person name="Palmer M."/>
            <person name="Chavez-Ramirez B."/>
            <person name="Beukes C."/>
            <person name="Steenkamp E.T."/>
            <person name="Hirsch A.M."/>
            <person name="Manyaka P."/>
            <person name="Maluk M."/>
            <person name="Lafos M."/>
            <person name="Crook M."/>
            <person name="Gross E."/>
            <person name="Simon M.F."/>
            <person name="Bueno dos Reis Junior F."/>
            <person name="Poole P.S."/>
            <person name="Venter S.N."/>
            <person name="James E.K."/>
        </authorList>
    </citation>
    <scope>NUCLEOTIDE SEQUENCE [LARGE SCALE GENOMIC DNA]</scope>
    <source>
        <strain evidence="4 5">WSM 3937</strain>
    </source>
</reference>
<evidence type="ECO:0000256" key="2">
    <source>
        <dbReference type="SAM" id="SignalP"/>
    </source>
</evidence>
<dbReference type="EMBL" id="CADIJZ010000012">
    <property type="protein sequence ID" value="CAB3699324.1"/>
    <property type="molecule type" value="Genomic_DNA"/>
</dbReference>
<proteinExistence type="predicted"/>
<dbReference type="RefSeq" id="WP_102633310.1">
    <property type="nucleotide sequence ID" value="NZ_CADIJZ010000012.1"/>
</dbReference>
<dbReference type="SUPFAM" id="SSF56925">
    <property type="entry name" value="OMPA-like"/>
    <property type="match status" value="1"/>
</dbReference>
<dbReference type="EMBL" id="PNXY01000011">
    <property type="protein sequence ID" value="PMS29710.1"/>
    <property type="molecule type" value="Genomic_DNA"/>
</dbReference>
<feature type="signal peptide" evidence="2">
    <location>
        <begin position="1"/>
        <end position="30"/>
    </location>
</feature>
<evidence type="ECO:0000313" key="5">
    <source>
        <dbReference type="Proteomes" id="UP000235659"/>
    </source>
</evidence>
<comment type="subcellular location">
    <subcellularLocation>
        <location evidence="1">Cell outer membrane</location>
    </subcellularLocation>
</comment>
<protein>
    <submittedName>
        <fullName evidence="3">Outer membrane protein W</fullName>
    </submittedName>
</protein>
<dbReference type="InterPro" id="IPR005618">
    <property type="entry name" value="OMPW"/>
</dbReference>
<keyword evidence="2" id="KW-0732">Signal</keyword>
<dbReference type="PANTHER" id="PTHR36920:SF1">
    <property type="entry name" value="OUTER MEMBRANE PROTEIN W"/>
    <property type="match status" value="1"/>
</dbReference>
<evidence type="ECO:0000313" key="3">
    <source>
        <dbReference type="EMBL" id="CAB3699324.1"/>
    </source>
</evidence>
<feature type="chain" id="PRO_5044384379" evidence="2">
    <location>
        <begin position="31"/>
        <end position="218"/>
    </location>
</feature>
<sequence length="218" mass="23061">MKLSLRNRIRTAAIASGLLCAVALAPQAHAASDDAMTGIHAGDVLVRLRAISIVPNVDTSGTMSALNVSVNNAIVPELDLTYMIRDYLGVELILGTSRHQLTSSIGALGGVNVLPPTLLLQYHFNHAGRVRPYVGAGLNYTLFYDNGLHAGGQPVSITNHSFGPALQAGVDVQVTKSLFVNADIKKIWMHTDASLRGEALGRVSIDPVVVGLGVGMRF</sequence>
<accession>A0A2N7WJW2</accession>
<dbReference type="PANTHER" id="PTHR36920">
    <property type="match status" value="1"/>
</dbReference>
<dbReference type="AlphaFoldDB" id="A0A2N7WJW2"/>
<name>A0A2N7WJW2_9BURK</name>